<dbReference type="RefSeq" id="WP_377305204.1">
    <property type="nucleotide sequence ID" value="NZ_JBHSMK010000005.1"/>
</dbReference>
<dbReference type="GO" id="GO:0003677">
    <property type="term" value="F:DNA binding"/>
    <property type="evidence" value="ECO:0007669"/>
    <property type="project" value="UniProtKB-KW"/>
</dbReference>
<protein>
    <submittedName>
        <fullName evidence="1">DNA-binding protein</fullName>
    </submittedName>
</protein>
<evidence type="ECO:0000313" key="1">
    <source>
        <dbReference type="EMBL" id="MFC5437118.1"/>
    </source>
</evidence>
<reference evidence="2" key="1">
    <citation type="journal article" date="2019" name="Int. J. Syst. Evol. Microbiol.">
        <title>The Global Catalogue of Microorganisms (GCM) 10K type strain sequencing project: providing services to taxonomists for standard genome sequencing and annotation.</title>
        <authorList>
            <consortium name="The Broad Institute Genomics Platform"/>
            <consortium name="The Broad Institute Genome Sequencing Center for Infectious Disease"/>
            <person name="Wu L."/>
            <person name="Ma J."/>
        </authorList>
    </citation>
    <scope>NUCLEOTIDE SEQUENCE [LARGE SCALE GENOMIC DNA]</scope>
    <source>
        <strain evidence="2">JCM 17130</strain>
    </source>
</reference>
<keyword evidence="1" id="KW-0238">DNA-binding</keyword>
<keyword evidence="2" id="KW-1185">Reference proteome</keyword>
<accession>A0ABW0JM27</accession>
<organism evidence="1 2">
    <name type="scientific">Rhodanobacter umsongensis</name>
    <dbReference type="NCBI Taxonomy" id="633153"/>
    <lineage>
        <taxon>Bacteria</taxon>
        <taxon>Pseudomonadati</taxon>
        <taxon>Pseudomonadota</taxon>
        <taxon>Gammaproteobacteria</taxon>
        <taxon>Lysobacterales</taxon>
        <taxon>Rhodanobacteraceae</taxon>
        <taxon>Rhodanobacter</taxon>
    </lineage>
</organism>
<gene>
    <name evidence="1" type="ORF">ACFPME_11150</name>
</gene>
<evidence type="ECO:0000313" key="2">
    <source>
        <dbReference type="Proteomes" id="UP001596013"/>
    </source>
</evidence>
<comment type="caution">
    <text evidence="1">The sequence shown here is derived from an EMBL/GenBank/DDBJ whole genome shotgun (WGS) entry which is preliminary data.</text>
</comment>
<proteinExistence type="predicted"/>
<sequence length="63" mass="7464">MTVLHLTPDDLSARWQGTIKVQTLTGWRNKRKGPPFVKFGSRVLYPLDRLEEWEKKHTVETRD</sequence>
<dbReference type="EMBL" id="JBHSMK010000005">
    <property type="protein sequence ID" value="MFC5437118.1"/>
    <property type="molecule type" value="Genomic_DNA"/>
</dbReference>
<name>A0ABW0JM27_9GAMM</name>
<dbReference type="Proteomes" id="UP001596013">
    <property type="component" value="Unassembled WGS sequence"/>
</dbReference>